<dbReference type="CDD" id="cd02440">
    <property type="entry name" value="AdoMet_MTases"/>
    <property type="match status" value="1"/>
</dbReference>
<evidence type="ECO:0000256" key="2">
    <source>
        <dbReference type="ARBA" id="ARBA00022603"/>
    </source>
</evidence>
<keyword evidence="2 5" id="KW-0489">Methyltransferase</keyword>
<accession>A0A4R7ETQ3</accession>
<dbReference type="Pfam" id="PF05724">
    <property type="entry name" value="TPMT"/>
    <property type="match status" value="1"/>
</dbReference>
<keyword evidence="1" id="KW-0597">Phosphoprotein</keyword>
<evidence type="ECO:0000256" key="4">
    <source>
        <dbReference type="ARBA" id="ARBA00022691"/>
    </source>
</evidence>
<evidence type="ECO:0000313" key="6">
    <source>
        <dbReference type="Proteomes" id="UP000295215"/>
    </source>
</evidence>
<dbReference type="InterPro" id="IPR008854">
    <property type="entry name" value="TPMT"/>
</dbReference>
<dbReference type="PANTHER" id="PTHR32183:SF6">
    <property type="entry name" value="CYSTEINE SULFINATE DESULFINASE_CYSTEINE DESULFURASE AND RELATED ENZYMES"/>
    <property type="match status" value="1"/>
</dbReference>
<keyword evidence="4" id="KW-0949">S-adenosyl-L-methionine</keyword>
<proteinExistence type="predicted"/>
<gene>
    <name evidence="5" type="ORF">C8P70_11689</name>
</gene>
<dbReference type="PROSITE" id="PS51585">
    <property type="entry name" value="SAM_MT_TPMT"/>
    <property type="match status" value="1"/>
</dbReference>
<comment type="caution">
    <text evidence="5">The sequence shown here is derived from an EMBL/GenBank/DDBJ whole genome shotgun (WGS) entry which is preliminary data.</text>
</comment>
<sequence length="197" mass="22718">MKMKKVNLNKKYWEKRYNNDKANWNAGTITPPLKFYIDQLRNKKIDILVLGTGHGHELHYLFQQGFKNITGIDFTNQAALQTAKEVSDFPLDKIVLGDFFEHVGEYDLILEQTFFCSLPRGKRREYAEKIHGLLKKGGKLAGVLFDCEFDGEEPPYGGNKEEYEKLFSASMTIKVLETAYNSIKPRSGRELFVIIEK</sequence>
<dbReference type="Proteomes" id="UP000295215">
    <property type="component" value="Unassembled WGS sequence"/>
</dbReference>
<keyword evidence="3 5" id="KW-0808">Transferase</keyword>
<protein>
    <submittedName>
        <fullName evidence="5">Thiopurine S-methyltransferase</fullName>
    </submittedName>
</protein>
<dbReference type="SUPFAM" id="SSF53335">
    <property type="entry name" value="S-adenosyl-L-methionine-dependent methyltransferases"/>
    <property type="match status" value="1"/>
</dbReference>
<reference evidence="5 6" key="1">
    <citation type="submission" date="2019-03" db="EMBL/GenBank/DDBJ databases">
        <title>Genomic Encyclopedia of Archaeal and Bacterial Type Strains, Phase II (KMG-II): from individual species to whole genera.</title>
        <authorList>
            <person name="Goeker M."/>
        </authorList>
    </citation>
    <scope>NUCLEOTIDE SEQUENCE [LARGE SCALE GENOMIC DNA]</scope>
    <source>
        <strain evidence="5 6">DSM 28213</strain>
    </source>
</reference>
<organism evidence="5 6">
    <name type="scientific">Myroides indicus</name>
    <dbReference type="NCBI Taxonomy" id="1323422"/>
    <lineage>
        <taxon>Bacteria</taxon>
        <taxon>Pseudomonadati</taxon>
        <taxon>Bacteroidota</taxon>
        <taxon>Flavobacteriia</taxon>
        <taxon>Flavobacteriales</taxon>
        <taxon>Flavobacteriaceae</taxon>
        <taxon>Myroides</taxon>
    </lineage>
</organism>
<dbReference type="GO" id="GO:0032259">
    <property type="term" value="P:methylation"/>
    <property type="evidence" value="ECO:0007669"/>
    <property type="project" value="UniProtKB-KW"/>
</dbReference>
<evidence type="ECO:0000256" key="3">
    <source>
        <dbReference type="ARBA" id="ARBA00022679"/>
    </source>
</evidence>
<dbReference type="Gene3D" id="3.40.50.150">
    <property type="entry name" value="Vaccinia Virus protein VP39"/>
    <property type="match status" value="1"/>
</dbReference>
<dbReference type="GO" id="GO:0008757">
    <property type="term" value="F:S-adenosylmethionine-dependent methyltransferase activity"/>
    <property type="evidence" value="ECO:0007669"/>
    <property type="project" value="InterPro"/>
</dbReference>
<keyword evidence="6" id="KW-1185">Reference proteome</keyword>
<evidence type="ECO:0000256" key="1">
    <source>
        <dbReference type="ARBA" id="ARBA00022553"/>
    </source>
</evidence>
<name>A0A4R7ETQ3_9FLAO</name>
<dbReference type="EMBL" id="SOAG01000016">
    <property type="protein sequence ID" value="TDS57269.1"/>
    <property type="molecule type" value="Genomic_DNA"/>
</dbReference>
<evidence type="ECO:0000313" key="5">
    <source>
        <dbReference type="EMBL" id="TDS57269.1"/>
    </source>
</evidence>
<dbReference type="InterPro" id="IPR029063">
    <property type="entry name" value="SAM-dependent_MTases_sf"/>
</dbReference>
<dbReference type="AlphaFoldDB" id="A0A4R7ETQ3"/>
<dbReference type="PANTHER" id="PTHR32183">
    <property type="match status" value="1"/>
</dbReference>